<dbReference type="Pfam" id="PF01670">
    <property type="entry name" value="Glyco_hydro_12"/>
    <property type="match status" value="1"/>
</dbReference>
<comment type="similarity">
    <text evidence="1 2">Belongs to the glycosyl hydrolase 12 (cellulase H) family.</text>
</comment>
<dbReference type="Proteomes" id="UP000664534">
    <property type="component" value="Unassembled WGS sequence"/>
</dbReference>
<keyword evidence="2" id="KW-0378">Hydrolase</keyword>
<gene>
    <name evidence="4" type="ORF">IMSHALPRED_009893</name>
</gene>
<dbReference type="PANTHER" id="PTHR34002:SF9">
    <property type="entry name" value="XYLOGLUCAN-SPECIFIC ENDO-BETA-1,4-GLUCANASE A"/>
    <property type="match status" value="1"/>
</dbReference>
<dbReference type="SUPFAM" id="SSF49899">
    <property type="entry name" value="Concanavalin A-like lectins/glucanases"/>
    <property type="match status" value="1"/>
</dbReference>
<feature type="compositionally biased region" description="Low complexity" evidence="3">
    <location>
        <begin position="10"/>
        <end position="69"/>
    </location>
</feature>
<dbReference type="InterPro" id="IPR002594">
    <property type="entry name" value="GH12"/>
</dbReference>
<evidence type="ECO:0000256" key="3">
    <source>
        <dbReference type="SAM" id="MobiDB-lite"/>
    </source>
</evidence>
<evidence type="ECO:0000313" key="4">
    <source>
        <dbReference type="EMBL" id="CAF9911004.1"/>
    </source>
</evidence>
<evidence type="ECO:0000313" key="5">
    <source>
        <dbReference type="Proteomes" id="UP000664534"/>
    </source>
</evidence>
<protein>
    <recommendedName>
        <fullName evidence="6">Glycoside hydrolase family 12 protein</fullName>
    </recommendedName>
</protein>
<reference evidence="4" key="1">
    <citation type="submission" date="2021-03" db="EMBL/GenBank/DDBJ databases">
        <authorList>
            <person name="Tagirdzhanova G."/>
        </authorList>
    </citation>
    <scope>NUCLEOTIDE SEQUENCE</scope>
</reference>
<accession>A0A8H3IES0</accession>
<dbReference type="Gene3D" id="2.60.120.180">
    <property type="match status" value="1"/>
</dbReference>
<comment type="caution">
    <text evidence="4">The sequence shown here is derived from an EMBL/GenBank/DDBJ whole genome shotgun (WGS) entry which is preliminary data.</text>
</comment>
<dbReference type="GO" id="GO:0008810">
    <property type="term" value="F:cellulase activity"/>
    <property type="evidence" value="ECO:0007669"/>
    <property type="project" value="InterPro"/>
</dbReference>
<name>A0A8H3IES0_9LECA</name>
<keyword evidence="2" id="KW-0624">Polysaccharide degradation</keyword>
<evidence type="ECO:0000256" key="2">
    <source>
        <dbReference type="RuleBase" id="RU361163"/>
    </source>
</evidence>
<proteinExistence type="inferred from homology"/>
<keyword evidence="2" id="KW-0326">Glycosidase</keyword>
<organism evidence="4 5">
    <name type="scientific">Imshaugia aleurites</name>
    <dbReference type="NCBI Taxonomy" id="172621"/>
    <lineage>
        <taxon>Eukaryota</taxon>
        <taxon>Fungi</taxon>
        <taxon>Dikarya</taxon>
        <taxon>Ascomycota</taxon>
        <taxon>Pezizomycotina</taxon>
        <taxon>Lecanoromycetes</taxon>
        <taxon>OSLEUM clade</taxon>
        <taxon>Lecanoromycetidae</taxon>
        <taxon>Lecanorales</taxon>
        <taxon>Lecanorineae</taxon>
        <taxon>Parmeliaceae</taxon>
        <taxon>Imshaugia</taxon>
    </lineage>
</organism>
<dbReference type="OrthoDB" id="95118at2759"/>
<keyword evidence="5" id="KW-1185">Reference proteome</keyword>
<sequence>MVLAVPRNHPSPGQWGPWGSPESPTTASTTATIPANTAIVTSTSSDAPSPSSSSTSSTSGDCSTSSSEDSLLYSGPFTINNNLWGMSTGTGSQCLNSASGGNPVAWSTTWSWENTAADVSGENYIKSYANAYDPSIACQALSNYKSIPTSWTWRNILTAGPISYDVSQNAISADVSYDVFFGGSECVAPGPTYPIEVMVWLGAYGGLVPIGGSAASIGSVVSDDITFNLFSGTNTATGSTVYSFVVADGSLQNSYSGDLLPFFTYLEKFESGLSGMLLQSIQAGTEAATGSATFSTSSYTINSS</sequence>
<dbReference type="EMBL" id="CAJPDT010000008">
    <property type="protein sequence ID" value="CAF9911004.1"/>
    <property type="molecule type" value="Genomic_DNA"/>
</dbReference>
<dbReference type="PANTHER" id="PTHR34002">
    <property type="entry name" value="BLR1656 PROTEIN"/>
    <property type="match status" value="1"/>
</dbReference>
<keyword evidence="2" id="KW-0119">Carbohydrate metabolism</keyword>
<dbReference type="InterPro" id="IPR013320">
    <property type="entry name" value="ConA-like_dom_sf"/>
</dbReference>
<evidence type="ECO:0000256" key="1">
    <source>
        <dbReference type="ARBA" id="ARBA00005519"/>
    </source>
</evidence>
<feature type="region of interest" description="Disordered" evidence="3">
    <location>
        <begin position="1"/>
        <end position="69"/>
    </location>
</feature>
<dbReference type="GO" id="GO:0000272">
    <property type="term" value="P:polysaccharide catabolic process"/>
    <property type="evidence" value="ECO:0007669"/>
    <property type="project" value="UniProtKB-KW"/>
</dbReference>
<dbReference type="AlphaFoldDB" id="A0A8H3IES0"/>
<dbReference type="InterPro" id="IPR013319">
    <property type="entry name" value="GH11/12"/>
</dbReference>
<evidence type="ECO:0008006" key="6">
    <source>
        <dbReference type="Google" id="ProtNLM"/>
    </source>
</evidence>